<dbReference type="FunFam" id="3.30.430.20:FF:000012">
    <property type="entry name" value="Cysteine-rich receptor-like protein kinase 25"/>
    <property type="match status" value="1"/>
</dbReference>
<dbReference type="GO" id="GO:0004674">
    <property type="term" value="F:protein serine/threonine kinase activity"/>
    <property type="evidence" value="ECO:0007669"/>
    <property type="project" value="UniProtKB-KW"/>
</dbReference>
<protein>
    <submittedName>
        <fullName evidence="20">Cysteine-rich receptor-like protein kinase 15 isoform X2</fullName>
    </submittedName>
</protein>
<dbReference type="AlphaFoldDB" id="A0A6P4D9I3"/>
<dbReference type="KEGG" id="adu:107485417"/>
<evidence type="ECO:0000256" key="10">
    <source>
        <dbReference type="ARBA" id="ARBA00022989"/>
    </source>
</evidence>
<feature type="chain" id="PRO_5028056825" evidence="16">
    <location>
        <begin position="24"/>
        <end position="893"/>
    </location>
</feature>
<keyword evidence="5 16" id="KW-0732">Signal</keyword>
<dbReference type="GO" id="GO:0005524">
    <property type="term" value="F:ATP binding"/>
    <property type="evidence" value="ECO:0007669"/>
    <property type="project" value="UniProtKB-UniRule"/>
</dbReference>
<keyword evidence="11 15" id="KW-0472">Membrane</keyword>
<dbReference type="FunFam" id="3.30.200.20:FF:000727">
    <property type="entry name" value="Cysteine-rich RLK (RECEPTOR-like protein kinase) 23"/>
    <property type="match status" value="1"/>
</dbReference>
<dbReference type="PROSITE" id="PS00108">
    <property type="entry name" value="PROTEIN_KINASE_ST"/>
    <property type="match status" value="1"/>
</dbReference>
<organism evidence="19 20">
    <name type="scientific">Arachis duranensis</name>
    <name type="common">Wild peanut</name>
    <dbReference type="NCBI Taxonomy" id="130453"/>
    <lineage>
        <taxon>Eukaryota</taxon>
        <taxon>Viridiplantae</taxon>
        <taxon>Streptophyta</taxon>
        <taxon>Embryophyta</taxon>
        <taxon>Tracheophyta</taxon>
        <taxon>Spermatophyta</taxon>
        <taxon>Magnoliopsida</taxon>
        <taxon>eudicotyledons</taxon>
        <taxon>Gunneridae</taxon>
        <taxon>Pentapetalae</taxon>
        <taxon>rosids</taxon>
        <taxon>fabids</taxon>
        <taxon>Fabales</taxon>
        <taxon>Fabaceae</taxon>
        <taxon>Papilionoideae</taxon>
        <taxon>50 kb inversion clade</taxon>
        <taxon>dalbergioids sensu lato</taxon>
        <taxon>Dalbergieae</taxon>
        <taxon>Pterocarpus clade</taxon>
        <taxon>Arachis</taxon>
    </lineage>
</organism>
<feature type="binding site" evidence="14">
    <location>
        <position position="603"/>
    </location>
    <ligand>
        <name>ATP</name>
        <dbReference type="ChEBI" id="CHEBI:30616"/>
    </ligand>
</feature>
<keyword evidence="19" id="KW-1185">Reference proteome</keyword>
<dbReference type="SMART" id="SM00220">
    <property type="entry name" value="S_TKc"/>
    <property type="match status" value="1"/>
</dbReference>
<evidence type="ECO:0000313" key="19">
    <source>
        <dbReference type="Proteomes" id="UP000515211"/>
    </source>
</evidence>
<evidence type="ECO:0000256" key="14">
    <source>
        <dbReference type="PROSITE-ProRule" id="PRU10141"/>
    </source>
</evidence>
<dbReference type="Pfam" id="PF01657">
    <property type="entry name" value="Stress-antifung"/>
    <property type="match status" value="4"/>
</dbReference>
<evidence type="ECO:0000256" key="3">
    <source>
        <dbReference type="ARBA" id="ARBA00022679"/>
    </source>
</evidence>
<dbReference type="GO" id="GO:0005886">
    <property type="term" value="C:plasma membrane"/>
    <property type="evidence" value="ECO:0007669"/>
    <property type="project" value="TreeGrafter"/>
</dbReference>
<dbReference type="CDD" id="cd23509">
    <property type="entry name" value="Gnk2-like"/>
    <property type="match status" value="4"/>
</dbReference>
<keyword evidence="4 15" id="KW-0812">Transmembrane</keyword>
<evidence type="ECO:0000256" key="6">
    <source>
        <dbReference type="ARBA" id="ARBA00022737"/>
    </source>
</evidence>
<dbReference type="GeneID" id="107485417"/>
<dbReference type="InterPro" id="IPR011009">
    <property type="entry name" value="Kinase-like_dom_sf"/>
</dbReference>
<keyword evidence="12" id="KW-0675">Receptor</keyword>
<keyword evidence="13" id="KW-0325">Glycoprotein</keyword>
<evidence type="ECO:0000256" key="13">
    <source>
        <dbReference type="ARBA" id="ARBA00023180"/>
    </source>
</evidence>
<feature type="domain" description="Protein kinase" evidence="17">
    <location>
        <begin position="575"/>
        <end position="850"/>
    </location>
</feature>
<evidence type="ECO:0000256" key="2">
    <source>
        <dbReference type="ARBA" id="ARBA00022527"/>
    </source>
</evidence>
<keyword evidence="8" id="KW-0418">Kinase</keyword>
<dbReference type="PANTHER" id="PTHR27002:SF847">
    <property type="entry name" value="CYSTEINE-RICH RECEPTOR-KINASE-LIKE PROTEIN"/>
    <property type="match status" value="1"/>
</dbReference>
<dbReference type="PROSITE" id="PS50011">
    <property type="entry name" value="PROTEIN_KINASE_DOM"/>
    <property type="match status" value="1"/>
</dbReference>
<keyword evidence="3" id="KW-0808">Transferase</keyword>
<evidence type="ECO:0000256" key="8">
    <source>
        <dbReference type="ARBA" id="ARBA00022777"/>
    </source>
</evidence>
<comment type="subcellular location">
    <subcellularLocation>
        <location evidence="1">Membrane</location>
        <topology evidence="1">Single-pass membrane protein</topology>
    </subcellularLocation>
</comment>
<keyword evidence="6" id="KW-0677">Repeat</keyword>
<dbReference type="PROSITE" id="PS00107">
    <property type="entry name" value="PROTEIN_KINASE_ATP"/>
    <property type="match status" value="1"/>
</dbReference>
<evidence type="ECO:0000256" key="16">
    <source>
        <dbReference type="SAM" id="SignalP"/>
    </source>
</evidence>
<dbReference type="Proteomes" id="UP000515211">
    <property type="component" value="Chromosome 4"/>
</dbReference>
<evidence type="ECO:0000313" key="20">
    <source>
        <dbReference type="RefSeq" id="XP_015961435.1"/>
    </source>
</evidence>
<keyword evidence="7 14" id="KW-0547">Nucleotide-binding</keyword>
<dbReference type="Gene3D" id="3.30.200.20">
    <property type="entry name" value="Phosphorylase Kinase, domain 1"/>
    <property type="match status" value="1"/>
</dbReference>
<evidence type="ECO:0000256" key="15">
    <source>
        <dbReference type="SAM" id="Phobius"/>
    </source>
</evidence>
<dbReference type="FunFam" id="1.10.510.10:FF:000129">
    <property type="entry name" value="cysteine-rich receptor-like protein kinase 10"/>
    <property type="match status" value="1"/>
</dbReference>
<evidence type="ECO:0000256" key="9">
    <source>
        <dbReference type="ARBA" id="ARBA00022840"/>
    </source>
</evidence>
<dbReference type="GO" id="GO:0042742">
    <property type="term" value="P:defense response to bacterium"/>
    <property type="evidence" value="ECO:0007669"/>
    <property type="project" value="TreeGrafter"/>
</dbReference>
<dbReference type="InterPro" id="IPR000719">
    <property type="entry name" value="Prot_kinase_dom"/>
</dbReference>
<feature type="transmembrane region" description="Helical" evidence="15">
    <location>
        <begin position="511"/>
        <end position="534"/>
    </location>
</feature>
<evidence type="ECO:0000259" key="18">
    <source>
        <dbReference type="PROSITE" id="PS51473"/>
    </source>
</evidence>
<keyword evidence="10 15" id="KW-1133">Transmembrane helix</keyword>
<dbReference type="InterPro" id="IPR002902">
    <property type="entry name" value="GNK2"/>
</dbReference>
<evidence type="ECO:0000256" key="11">
    <source>
        <dbReference type="ARBA" id="ARBA00023136"/>
    </source>
</evidence>
<evidence type="ECO:0000259" key="17">
    <source>
        <dbReference type="PROSITE" id="PS50011"/>
    </source>
</evidence>
<dbReference type="PROSITE" id="PS51473">
    <property type="entry name" value="GNK2"/>
    <property type="match status" value="4"/>
</dbReference>
<dbReference type="SUPFAM" id="SSF56112">
    <property type="entry name" value="Protein kinase-like (PK-like)"/>
    <property type="match status" value="1"/>
</dbReference>
<dbReference type="Gene3D" id="3.30.430.20">
    <property type="entry name" value="Gnk2 domain, C-X8-C-X2-C motif"/>
    <property type="match status" value="4"/>
</dbReference>
<evidence type="ECO:0000256" key="4">
    <source>
        <dbReference type="ARBA" id="ARBA00022692"/>
    </source>
</evidence>
<dbReference type="InterPro" id="IPR008271">
    <property type="entry name" value="Ser/Thr_kinase_AS"/>
</dbReference>
<dbReference type="RefSeq" id="XP_015961435.1">
    <property type="nucleotide sequence ID" value="XM_016105949.3"/>
</dbReference>
<sequence length="893" mass="100982">MALNFNFLRLLVFIFSLVSFIMSFPTTTKAKELDYQGPKCSEDRTTFNSTYQVNLITLFSSLSSKATITIFYNNTIIENKDTSNAVYGLFMCRGDVPFDVCGDCVQSATHVLSTECTLSLWGMIWYEQCMVRYSNTRFFSVPKTEPFTPMSNNFNVSINQDIFVPLLANTVNKTADQAAVSLNKYATKEQKVTKLETIFTLAQCTQDLSVGDCRSCLGFAVGQIHECCKGRRGGRVLLPSCNVRFEFYPFYRHGVSKALAPATKYPIMESKYSPDPGYLSHQCSNNQPTNLQKRLTTLLSDLSSKARNSNDNEFYISNVSNSFFGLYLCRADLPSSLCADCIVNATNRIASECPTSMEAVIWYNHCLLRYSNYSFFRTMGTNPRFKMMNVTDYDDYKSYYKYELWSALTKVAGEIWDRSDRYYTESFVLNDVQRLFVQGQCTKDLATLDCNYCIHDVIETAIPWCCLGSIGGRVLYPSCTLRFELFPFYRNGTDDQPPSTTTTVKTGRSRAVILIIVVPVVALVLLLSFCCYLFRKRARKSYNKTILRKNFGHESNTIGGLQFNLSIIEAATNHFSQENEIGKGGFGQVYKGVLPDGRHIAVKRLSKSSTQGATEFKNEVLLIAKLQHKNLVAFLGFCLEGQEKILIYEYVPNKSLDYFLFDPHSEKLLSWSERYNIIDGIAQGILYLHEYSRLKVIHRDLKPSNILLDENMNSKISDFGLARIIDQQQGSASRVVGTLGYMSPEYAMQGKFSEKSDIFSFGVMILEIITGKKNVGSNELYRIAEGLLSLVWRQFCNQTPLSVLDPKMKENCSESEVIRCIQIGLLCVQENPDERPTISTIVSYLSNISLELPSPREPAFFLHAKMDPTKTIAGESSSSFSVNEISESTFLPR</sequence>
<dbReference type="Pfam" id="PF00069">
    <property type="entry name" value="Pkinase"/>
    <property type="match status" value="1"/>
</dbReference>
<evidence type="ECO:0000256" key="5">
    <source>
        <dbReference type="ARBA" id="ARBA00022729"/>
    </source>
</evidence>
<accession>A0A6P4D9I3</accession>
<evidence type="ECO:0000256" key="12">
    <source>
        <dbReference type="ARBA" id="ARBA00023170"/>
    </source>
</evidence>
<dbReference type="InterPro" id="IPR017441">
    <property type="entry name" value="Protein_kinase_ATP_BS"/>
</dbReference>
<keyword evidence="2" id="KW-0723">Serine/threonine-protein kinase</keyword>
<reference evidence="19" key="1">
    <citation type="journal article" date="2016" name="Nat. Genet.">
        <title>The genome sequences of Arachis duranensis and Arachis ipaensis, the diploid ancestors of cultivated peanut.</title>
        <authorList>
            <person name="Bertioli D.J."/>
            <person name="Cannon S.B."/>
            <person name="Froenicke L."/>
            <person name="Huang G."/>
            <person name="Farmer A.D."/>
            <person name="Cannon E.K."/>
            <person name="Liu X."/>
            <person name="Gao D."/>
            <person name="Clevenger J."/>
            <person name="Dash S."/>
            <person name="Ren L."/>
            <person name="Moretzsohn M.C."/>
            <person name="Shirasawa K."/>
            <person name="Huang W."/>
            <person name="Vidigal B."/>
            <person name="Abernathy B."/>
            <person name="Chu Y."/>
            <person name="Niederhuth C.E."/>
            <person name="Umale P."/>
            <person name="Araujo A.C."/>
            <person name="Kozik A."/>
            <person name="Kim K.D."/>
            <person name="Burow M.D."/>
            <person name="Varshney R.K."/>
            <person name="Wang X."/>
            <person name="Zhang X."/>
            <person name="Barkley N."/>
            <person name="Guimaraes P.M."/>
            <person name="Isobe S."/>
            <person name="Guo B."/>
            <person name="Liao B."/>
            <person name="Stalker H.T."/>
            <person name="Schmitz R.J."/>
            <person name="Scheffler B.E."/>
            <person name="Leal-Bertioli S.C."/>
            <person name="Xun X."/>
            <person name="Jackson S.A."/>
            <person name="Michelmore R."/>
            <person name="Ozias-Akins P."/>
        </authorList>
    </citation>
    <scope>NUCLEOTIDE SEQUENCE [LARGE SCALE GENOMIC DNA]</scope>
    <source>
        <strain evidence="19">cv. V14167</strain>
    </source>
</reference>
<proteinExistence type="predicted"/>
<dbReference type="CDD" id="cd14066">
    <property type="entry name" value="STKc_IRAK"/>
    <property type="match status" value="1"/>
</dbReference>
<feature type="domain" description="Gnk2-homologous" evidence="18">
    <location>
        <begin position="273"/>
        <end position="375"/>
    </location>
</feature>
<reference evidence="20" key="2">
    <citation type="submission" date="2025-08" db="UniProtKB">
        <authorList>
            <consortium name="RefSeq"/>
        </authorList>
    </citation>
    <scope>IDENTIFICATION</scope>
    <source>
        <tissue evidence="20">Whole plant</tissue>
    </source>
</reference>
<keyword evidence="9 14" id="KW-0067">ATP-binding</keyword>
<dbReference type="PANTHER" id="PTHR27002">
    <property type="entry name" value="RECEPTOR-LIKE SERINE/THREONINE-PROTEIN KINASE SD1-8"/>
    <property type="match status" value="1"/>
</dbReference>
<evidence type="ECO:0000256" key="1">
    <source>
        <dbReference type="ARBA" id="ARBA00004167"/>
    </source>
</evidence>
<feature type="domain" description="Gnk2-homologous" evidence="18">
    <location>
        <begin position="33"/>
        <end position="138"/>
    </location>
</feature>
<evidence type="ECO:0000256" key="7">
    <source>
        <dbReference type="ARBA" id="ARBA00022741"/>
    </source>
</evidence>
<gene>
    <name evidence="20" type="primary">LOC107485417</name>
</gene>
<feature type="domain" description="Gnk2-homologous" evidence="18">
    <location>
        <begin position="144"/>
        <end position="250"/>
    </location>
</feature>
<dbReference type="InterPro" id="IPR038408">
    <property type="entry name" value="GNK2_sf"/>
</dbReference>
<name>A0A6P4D9I3_ARADU</name>
<feature type="domain" description="Gnk2-homologous" evidence="18">
    <location>
        <begin position="381"/>
        <end position="488"/>
    </location>
</feature>
<dbReference type="Gene3D" id="1.10.510.10">
    <property type="entry name" value="Transferase(Phosphotransferase) domain 1"/>
    <property type="match status" value="1"/>
</dbReference>
<feature type="signal peptide" evidence="16">
    <location>
        <begin position="1"/>
        <end position="23"/>
    </location>
</feature>